<evidence type="ECO:0000313" key="2">
    <source>
        <dbReference type="EMBL" id="KAK1937987.1"/>
    </source>
</evidence>
<keyword evidence="1" id="KW-1133">Transmembrane helix</keyword>
<accession>A0AAD9LJK9</accession>
<protein>
    <submittedName>
        <fullName evidence="2">Variant erythrocyte surface antigen-1 family protein</fullName>
    </submittedName>
</protein>
<dbReference type="AlphaFoldDB" id="A0AAD9LJK9"/>
<keyword evidence="1" id="KW-0472">Membrane</keyword>
<dbReference type="Proteomes" id="UP001195914">
    <property type="component" value="Unassembled WGS sequence"/>
</dbReference>
<organism evidence="2 3">
    <name type="scientific">Babesia divergens</name>
    <dbReference type="NCBI Taxonomy" id="32595"/>
    <lineage>
        <taxon>Eukaryota</taxon>
        <taxon>Sar</taxon>
        <taxon>Alveolata</taxon>
        <taxon>Apicomplexa</taxon>
        <taxon>Aconoidasida</taxon>
        <taxon>Piroplasmida</taxon>
        <taxon>Babesiidae</taxon>
        <taxon>Babesia</taxon>
    </lineage>
</organism>
<proteinExistence type="predicted"/>
<sequence>MYYTDVFVGTDNIDKLKNALKAELKGSVKTDDLKELEPLADGLESFIGYDKGGLNGSGIGKSGYESSYKDASWPECGSSSKCSGCRASSSSCSHSGPSTSCHGSCCKNCDVRKAAKIFLGMLPCLYYALKYLYKQCEGDWKTFNISEDKPLRRFFAGMGYEIEKLDGEKNGQNISGLLETLFTGSNPLQSLYEKSKEYFTSLSSRSLPSGSPPTTVREILLWLSGLPFTSGFEALLKHCERLCDSIKDSKNSVQFNDFDNFETSLFDSCFLSPFVLGAIEVSKSDEEALKGFPLYKSEISKFSYPEDPSDLLEKLCENVRKIFVPLKFLCMQCERDNNDAGWKDCTFGQKCADALKSSSTSGFTSSSGSGSGCTSCDGHETYLCTWSSSNKDVHDGHCLNGKCLGSNSGSCSGSGHTSGKCKFPCSHPLMRFLLDGSSDPQPSVSKSLFQPPKDFPSMGFKTEQLPSPGRSGESLFFILDVFVGKASSDEAHPVLRDLLRFLLCLTRTPPETLGELFVFFQKFKDSSVFTKKLVPWIEDEPGRPDGQKFTNALKKALEALKGSSHSSSHSNDLKSLYDCDGGSTCGPYLYPLIQDASDIFGDDFTKELCSMYLSWICYLPKDFKTLLEKFQGEFSSPSCCSSGSSSCTKIVECPCILPKFYKYGFTFMKASTLNNKKCSDFIAQLGNFLGTDSTLLSLIAEIEAFLWSIREPFFFFVLAFWAFVISYFLYVQLYKLDILELNSHDHPAWSFKIPPSILFSDTSSRLKDLSYFSL</sequence>
<keyword evidence="1" id="KW-0812">Transmembrane</keyword>
<dbReference type="Pfam" id="PF12785">
    <property type="entry name" value="VESA1_N"/>
    <property type="match status" value="1"/>
</dbReference>
<name>A0AAD9LJK9_BABDI</name>
<dbReference type="InterPro" id="IPR024751">
    <property type="entry name" value="VESA1"/>
</dbReference>
<dbReference type="EMBL" id="JAHBMH010000025">
    <property type="protein sequence ID" value="KAK1937987.1"/>
    <property type="molecule type" value="Genomic_DNA"/>
</dbReference>
<keyword evidence="3" id="KW-1185">Reference proteome</keyword>
<reference evidence="2" key="1">
    <citation type="journal article" date="2014" name="Nucleic Acids Res.">
        <title>The evolutionary dynamics of variant antigen genes in Babesia reveal a history of genomic innovation underlying host-parasite interaction.</title>
        <authorList>
            <person name="Jackson A.P."/>
            <person name="Otto T.D."/>
            <person name="Darby A."/>
            <person name="Ramaprasad A."/>
            <person name="Xia D."/>
            <person name="Echaide I.E."/>
            <person name="Farber M."/>
            <person name="Gahlot S."/>
            <person name="Gamble J."/>
            <person name="Gupta D."/>
            <person name="Gupta Y."/>
            <person name="Jackson L."/>
            <person name="Malandrin L."/>
            <person name="Malas T.B."/>
            <person name="Moussa E."/>
            <person name="Nair M."/>
            <person name="Reid A.J."/>
            <person name="Sanders M."/>
            <person name="Sharma J."/>
            <person name="Tracey A."/>
            <person name="Quail M.A."/>
            <person name="Weir W."/>
            <person name="Wastling J.M."/>
            <person name="Hall N."/>
            <person name="Willadsen P."/>
            <person name="Lingelbach K."/>
            <person name="Shiels B."/>
            <person name="Tait A."/>
            <person name="Berriman M."/>
            <person name="Allred D.R."/>
            <person name="Pain A."/>
        </authorList>
    </citation>
    <scope>NUCLEOTIDE SEQUENCE</scope>
    <source>
        <strain evidence="2">1802A</strain>
    </source>
</reference>
<feature type="transmembrane region" description="Helical" evidence="1">
    <location>
        <begin position="713"/>
        <end position="731"/>
    </location>
</feature>
<reference evidence="2" key="2">
    <citation type="submission" date="2021-05" db="EMBL/GenBank/DDBJ databases">
        <authorList>
            <person name="Pain A."/>
        </authorList>
    </citation>
    <scope>NUCLEOTIDE SEQUENCE</scope>
    <source>
        <strain evidence="2">1802A</strain>
    </source>
</reference>
<comment type="caution">
    <text evidence="2">The sequence shown here is derived from an EMBL/GenBank/DDBJ whole genome shotgun (WGS) entry which is preliminary data.</text>
</comment>
<evidence type="ECO:0000313" key="3">
    <source>
        <dbReference type="Proteomes" id="UP001195914"/>
    </source>
</evidence>
<evidence type="ECO:0000256" key="1">
    <source>
        <dbReference type="SAM" id="Phobius"/>
    </source>
</evidence>
<gene>
    <name evidence="2" type="ORF">X943_003514</name>
</gene>